<dbReference type="GO" id="GO:0043291">
    <property type="term" value="C:RAVE complex"/>
    <property type="evidence" value="ECO:0007669"/>
    <property type="project" value="TreeGrafter"/>
</dbReference>
<name>A0A024G3Z2_9STRA</name>
<dbReference type="OrthoDB" id="150239at2759"/>
<comment type="caution">
    <text evidence="1">The sequence shown here is derived from an EMBL/GenBank/DDBJ whole genome shotgun (WGS) entry which is preliminary data.</text>
</comment>
<sequence length="292" mass="33592">MADADYQIQEELAAWSSEVKNFLTVNVLHTITHAKEELERLDFLWGKIRIEKCITNANFKTEIRMEGHLIVAADVELKFTKLGRNTTLNTKLQQYCVLHQILEFHRIIESQLSQIRELEAWLFSFGVADTPAEEVADDTLSHGTKELAQRVDRLYEIIREMCRHLRNAGDVLRLPTRRRFPYNNHSDLRFQPALPSDVVIEMSLHRGELLIEAFQISETKKPQQNFLDGCISKSEVLGSVCLLRGQNMEIVDYASTTVMIPQLEEMLGCLDEEIKWLSHAQANAQALLDCVR</sequence>
<dbReference type="Pfam" id="PF10259">
    <property type="entry name" value="Rogdi_lz"/>
    <property type="match status" value="1"/>
</dbReference>
<dbReference type="PANTHER" id="PTHR13618:SF1">
    <property type="entry name" value="PROTEIN ROGDI HOMOLOG"/>
    <property type="match status" value="1"/>
</dbReference>
<organism evidence="1 2">
    <name type="scientific">Albugo candida</name>
    <dbReference type="NCBI Taxonomy" id="65357"/>
    <lineage>
        <taxon>Eukaryota</taxon>
        <taxon>Sar</taxon>
        <taxon>Stramenopiles</taxon>
        <taxon>Oomycota</taxon>
        <taxon>Peronosporomycetes</taxon>
        <taxon>Albuginales</taxon>
        <taxon>Albuginaceae</taxon>
        <taxon>Albugo</taxon>
    </lineage>
</organism>
<dbReference type="InParanoid" id="A0A024G3Z2"/>
<reference evidence="1 2" key="1">
    <citation type="submission" date="2012-05" db="EMBL/GenBank/DDBJ databases">
        <title>Recombination and specialization in a pathogen metapopulation.</title>
        <authorList>
            <person name="Gardiner A."/>
            <person name="Kemen E."/>
            <person name="Schultz-Larsen T."/>
            <person name="MacLean D."/>
            <person name="Van Oosterhout C."/>
            <person name="Jones J.D.G."/>
        </authorList>
    </citation>
    <scope>NUCLEOTIDE SEQUENCE [LARGE SCALE GENOMIC DNA]</scope>
    <source>
        <strain evidence="1 2">Ac Nc2</strain>
    </source>
</reference>
<evidence type="ECO:0000313" key="1">
    <source>
        <dbReference type="EMBL" id="CCI41282.1"/>
    </source>
</evidence>
<protein>
    <submittedName>
        <fullName evidence="1">Uncharacterized protein</fullName>
    </submittedName>
</protein>
<keyword evidence="2" id="KW-1185">Reference proteome</keyword>
<proteinExistence type="predicted"/>
<dbReference type="EMBL" id="CAIX01000017">
    <property type="protein sequence ID" value="CCI41282.1"/>
    <property type="molecule type" value="Genomic_DNA"/>
</dbReference>
<dbReference type="AlphaFoldDB" id="A0A024G3Z2"/>
<evidence type="ECO:0000313" key="2">
    <source>
        <dbReference type="Proteomes" id="UP000053237"/>
    </source>
</evidence>
<dbReference type="Proteomes" id="UP000053237">
    <property type="component" value="Unassembled WGS sequence"/>
</dbReference>
<accession>A0A024G3Z2</accession>
<gene>
    <name evidence="1" type="ORF">BN9_020660</name>
</gene>
<dbReference type="PANTHER" id="PTHR13618">
    <property type="entry name" value="LEUCINE ZIPPER CONTAINING TRANSCRIPTION FACTOR LZF1"/>
    <property type="match status" value="1"/>
</dbReference>
<dbReference type="InterPro" id="IPR028241">
    <property type="entry name" value="RAVE2/Rogdi"/>
</dbReference>